<evidence type="ECO:0000313" key="2">
    <source>
        <dbReference type="EMBL" id="GGJ41333.1"/>
    </source>
</evidence>
<accession>A0A917L480</accession>
<dbReference type="PANTHER" id="PTHR47129">
    <property type="entry name" value="QUINONE OXIDOREDUCTASE 2"/>
    <property type="match status" value="1"/>
</dbReference>
<gene>
    <name evidence="2" type="ORF">GCM10011320_56100</name>
</gene>
<protein>
    <recommendedName>
        <fullName evidence="1">NAD(P)-binding domain-containing protein</fullName>
    </recommendedName>
</protein>
<keyword evidence="3" id="KW-1185">Reference proteome</keyword>
<dbReference type="Gene3D" id="3.40.50.720">
    <property type="entry name" value="NAD(P)-binding Rossmann-like Domain"/>
    <property type="match status" value="1"/>
</dbReference>
<comment type="caution">
    <text evidence="2">The sequence shown here is derived from an EMBL/GenBank/DDBJ whole genome shotgun (WGS) entry which is preliminary data.</text>
</comment>
<feature type="domain" description="NAD(P)-binding" evidence="1">
    <location>
        <begin position="12"/>
        <end position="115"/>
    </location>
</feature>
<dbReference type="InterPro" id="IPR016040">
    <property type="entry name" value="NAD(P)-bd_dom"/>
</dbReference>
<evidence type="ECO:0000313" key="3">
    <source>
        <dbReference type="Proteomes" id="UP000661507"/>
    </source>
</evidence>
<dbReference type="PANTHER" id="PTHR47129:SF1">
    <property type="entry name" value="NMRA-LIKE DOMAIN-CONTAINING PROTEIN"/>
    <property type="match status" value="1"/>
</dbReference>
<reference evidence="2" key="2">
    <citation type="submission" date="2020-09" db="EMBL/GenBank/DDBJ databases">
        <authorList>
            <person name="Sun Q."/>
            <person name="Zhou Y."/>
        </authorList>
    </citation>
    <scope>NUCLEOTIDE SEQUENCE</scope>
    <source>
        <strain evidence="2">CGMCC 1.3617</strain>
    </source>
</reference>
<dbReference type="AlphaFoldDB" id="A0A917L480"/>
<dbReference type="EMBL" id="BMKW01000020">
    <property type="protein sequence ID" value="GGJ41333.1"/>
    <property type="molecule type" value="Genomic_DNA"/>
</dbReference>
<dbReference type="Proteomes" id="UP000661507">
    <property type="component" value="Unassembled WGS sequence"/>
</dbReference>
<organism evidence="2 3">
    <name type="scientific">Neoroseomonas lacus</name>
    <dbReference type="NCBI Taxonomy" id="287609"/>
    <lineage>
        <taxon>Bacteria</taxon>
        <taxon>Pseudomonadati</taxon>
        <taxon>Pseudomonadota</taxon>
        <taxon>Alphaproteobacteria</taxon>
        <taxon>Acetobacterales</taxon>
        <taxon>Acetobacteraceae</taxon>
        <taxon>Neoroseomonas</taxon>
    </lineage>
</organism>
<name>A0A917L480_9PROT</name>
<reference evidence="2" key="1">
    <citation type="journal article" date="2014" name="Int. J. Syst. Evol. Microbiol.">
        <title>Complete genome sequence of Corynebacterium casei LMG S-19264T (=DSM 44701T), isolated from a smear-ripened cheese.</title>
        <authorList>
            <consortium name="US DOE Joint Genome Institute (JGI-PGF)"/>
            <person name="Walter F."/>
            <person name="Albersmeier A."/>
            <person name="Kalinowski J."/>
            <person name="Ruckert C."/>
        </authorList>
    </citation>
    <scope>NUCLEOTIDE SEQUENCE</scope>
    <source>
        <strain evidence="2">CGMCC 1.3617</strain>
    </source>
</reference>
<dbReference type="InterPro" id="IPR052718">
    <property type="entry name" value="NmrA-type_oxidoreductase"/>
</dbReference>
<dbReference type="InterPro" id="IPR036291">
    <property type="entry name" value="NAD(P)-bd_dom_sf"/>
</dbReference>
<dbReference type="RefSeq" id="WP_188973120.1">
    <property type="nucleotide sequence ID" value="NZ_BMKW01000020.1"/>
</dbReference>
<sequence length="280" mass="29337">MRSDLPVILVTGATGQLGTLVIEKLLKTVPAGCIVAGVRDTAAAAAHAARGVHVRVLDYDRPETLDAAFAGVDRLLLISSNAVDRRLRQHVNVVVAAARTGVSLLAYTSILLADTSPLLLFDGAGNVREDIAGDVLASITTMQWNGPAKGWNAGAPMDDANFNRRQTIRVGASVAYAQAGVIGFDGPIDLQSLRLYGLPEAAPAVLNGTPLLPQSGQREFAAEVSWDLPSLAPGATSLIDVTVSGARAGDLVQASLVSSTRFIELNAATRSVRVTRRRVL</sequence>
<dbReference type="Pfam" id="PF13460">
    <property type="entry name" value="NAD_binding_10"/>
    <property type="match status" value="1"/>
</dbReference>
<evidence type="ECO:0000259" key="1">
    <source>
        <dbReference type="Pfam" id="PF13460"/>
    </source>
</evidence>
<dbReference type="SUPFAM" id="SSF51735">
    <property type="entry name" value="NAD(P)-binding Rossmann-fold domains"/>
    <property type="match status" value="1"/>
</dbReference>
<proteinExistence type="predicted"/>